<dbReference type="EMBL" id="CP090646">
    <property type="protein sequence ID" value="WFN24166.1"/>
    <property type="molecule type" value="Genomic_DNA"/>
</dbReference>
<dbReference type="Proteomes" id="UP000664048">
    <property type="component" value="Unassembled WGS sequence"/>
</dbReference>
<proteinExistence type="predicted"/>
<dbReference type="AlphaFoldDB" id="A0A1E3FN76"/>
<evidence type="ECO:0000313" key="4">
    <source>
        <dbReference type="EMBL" id="WFN24166.1"/>
    </source>
</evidence>
<evidence type="ECO:0000313" key="5">
    <source>
        <dbReference type="Proteomes" id="UP000611459"/>
    </source>
</evidence>
<feature type="signal peptide" evidence="1">
    <location>
        <begin position="1"/>
        <end position="19"/>
    </location>
</feature>
<evidence type="ECO:0000313" key="7">
    <source>
        <dbReference type="Proteomes" id="UP001220209"/>
    </source>
</evidence>
<dbReference type="RefSeq" id="WP_039341462.1">
    <property type="nucleotide sequence ID" value="NZ_CABVQA010000069.1"/>
</dbReference>
<keyword evidence="6" id="KW-1185">Reference proteome</keyword>
<reference evidence="4 7" key="3">
    <citation type="submission" date="2021-12" db="EMBL/GenBank/DDBJ databases">
        <title>Genomic and phenotypic characterization of three Burkholderia contaminans isolates recovered from different sources.</title>
        <authorList>
            <person name="Lopez De Volder A."/>
            <person name="Fan Y."/>
            <person name="Nunvar J."/>
            <person name="Herrera T."/>
            <person name="Timp W."/>
            <person name="Degrossi J."/>
        </authorList>
    </citation>
    <scope>NUCLEOTIDE SEQUENCE [LARGE SCALE GENOMIC DNA]</scope>
    <source>
        <strain evidence="4 7">LMG 23361</strain>
        <plasmid evidence="4 7">unnamed4</plasmid>
    </source>
</reference>
<organism evidence="2 5">
    <name type="scientific">Burkholderia contaminans</name>
    <dbReference type="NCBI Taxonomy" id="488447"/>
    <lineage>
        <taxon>Bacteria</taxon>
        <taxon>Pseudomonadati</taxon>
        <taxon>Pseudomonadota</taxon>
        <taxon>Betaproteobacteria</taxon>
        <taxon>Burkholderiales</taxon>
        <taxon>Burkholderiaceae</taxon>
        <taxon>Burkholderia</taxon>
        <taxon>Burkholderia cepacia complex</taxon>
    </lineage>
</organism>
<dbReference type="EMBL" id="JAGEMX010000027">
    <property type="protein sequence ID" value="MBO1835190.1"/>
    <property type="molecule type" value="Genomic_DNA"/>
</dbReference>
<dbReference type="EMBL" id="JAENIB010000033">
    <property type="protein sequence ID" value="MBK1935548.1"/>
    <property type="molecule type" value="Genomic_DNA"/>
</dbReference>
<dbReference type="Proteomes" id="UP000611459">
    <property type="component" value="Unassembled WGS sequence"/>
</dbReference>
<protein>
    <submittedName>
        <fullName evidence="2">Uncharacterized protein</fullName>
    </submittedName>
</protein>
<sequence length="93" mass="9532">MKKIAILFASLAMASAAVAEPVPAQAVKATATACTPGTVTIDADGRLLKCGADAAWTHSADSAIVEQLAQLNATNVLILNRLTEIAAERSQAK</sequence>
<gene>
    <name evidence="3" type="ORF">J4M89_37995</name>
    <name evidence="2" type="ORF">JIN94_37275</name>
    <name evidence="4" type="ORF">LXE91_43140</name>
</gene>
<feature type="chain" id="PRO_5044556986" evidence="1">
    <location>
        <begin position="20"/>
        <end position="93"/>
    </location>
</feature>
<dbReference type="Proteomes" id="UP001220209">
    <property type="component" value="Plasmid unnamed4"/>
</dbReference>
<evidence type="ECO:0000256" key="1">
    <source>
        <dbReference type="SAM" id="SignalP"/>
    </source>
</evidence>
<evidence type="ECO:0000313" key="3">
    <source>
        <dbReference type="EMBL" id="MBO1835190.1"/>
    </source>
</evidence>
<reference evidence="2" key="1">
    <citation type="submission" date="2021-01" db="EMBL/GenBank/DDBJ databases">
        <title>Outbreak of Burkholderia contaminns endophthalmitis traced to a clinical ventilation system.</title>
        <authorList>
            <person name="Lipuma J."/>
            <person name="Spilker T."/>
            <person name="Kratholm J."/>
        </authorList>
    </citation>
    <scope>NUCLEOTIDE SEQUENCE</scope>
    <source>
        <strain evidence="2">HI4954</strain>
    </source>
</reference>
<keyword evidence="4" id="KW-0614">Plasmid</keyword>
<evidence type="ECO:0000313" key="6">
    <source>
        <dbReference type="Proteomes" id="UP000664048"/>
    </source>
</evidence>
<reference evidence="3 6" key="2">
    <citation type="submission" date="2021-03" db="EMBL/GenBank/DDBJ databases">
        <title>Clinical course, treatment and visual outcome of an outbreak of Burkholderia contaminans endophthalmitis following cataract surgery.</title>
        <authorList>
            <person name="Lind C."/>
            <person name="Olsen K."/>
            <person name="Angelsen N.K."/>
            <person name="Krefting E.A."/>
            <person name="Fossen K."/>
            <person name="Gravningen K."/>
            <person name="Depoorter E."/>
            <person name="Vandamme P."/>
            <person name="Bertelsen G."/>
        </authorList>
    </citation>
    <scope>NUCLEOTIDE SEQUENCE [LARGE SCALE GENOMIC DNA]</scope>
    <source>
        <strain evidence="3 6">51242556</strain>
    </source>
</reference>
<keyword evidence="1" id="KW-0732">Signal</keyword>
<accession>A0A1E3FN76</accession>
<evidence type="ECO:0000313" key="2">
    <source>
        <dbReference type="EMBL" id="MBK1935548.1"/>
    </source>
</evidence>
<geneLocation type="plasmid" evidence="4 7">
    <name>unnamed4</name>
</geneLocation>
<name>A0A1E3FN76_9BURK</name>